<name>A0A3Q3FRB9_9LABR</name>
<evidence type="ECO:0000259" key="4">
    <source>
        <dbReference type="PROSITE" id="PS50031"/>
    </source>
</evidence>
<dbReference type="Pfam" id="PF12763">
    <property type="entry name" value="EH"/>
    <property type="match status" value="3"/>
</dbReference>
<dbReference type="PANTHER" id="PTHR11216">
    <property type="entry name" value="EH DOMAIN"/>
    <property type="match status" value="1"/>
</dbReference>
<dbReference type="PROSITE" id="PS50031">
    <property type="entry name" value="EH"/>
    <property type="match status" value="3"/>
</dbReference>
<feature type="domain" description="EH" evidence="4">
    <location>
        <begin position="280"/>
        <end position="370"/>
    </location>
</feature>
<feature type="domain" description="EH" evidence="4">
    <location>
        <begin position="24"/>
        <end position="106"/>
    </location>
</feature>
<dbReference type="SMART" id="SM00054">
    <property type="entry name" value="EFh"/>
    <property type="match status" value="4"/>
</dbReference>
<dbReference type="CDD" id="cd00052">
    <property type="entry name" value="EH"/>
    <property type="match status" value="3"/>
</dbReference>
<feature type="compositionally biased region" description="Polar residues" evidence="3">
    <location>
        <begin position="701"/>
        <end position="713"/>
    </location>
</feature>
<dbReference type="GO" id="GO:0016197">
    <property type="term" value="P:endosomal transport"/>
    <property type="evidence" value="ECO:0007669"/>
    <property type="project" value="TreeGrafter"/>
</dbReference>
<feature type="compositionally biased region" description="Basic and acidic residues" evidence="3">
    <location>
        <begin position="440"/>
        <end position="453"/>
    </location>
</feature>
<reference evidence="6" key="2">
    <citation type="submission" date="2025-09" db="UniProtKB">
        <authorList>
            <consortium name="Ensembl"/>
        </authorList>
    </citation>
    <scope>IDENTIFICATION</scope>
</reference>
<keyword evidence="1" id="KW-0479">Metal-binding</keyword>
<accession>A0A3Q3FRB9</accession>
<evidence type="ECO:0000256" key="2">
    <source>
        <dbReference type="ARBA" id="ARBA00022837"/>
    </source>
</evidence>
<organism evidence="6 7">
    <name type="scientific">Labrus bergylta</name>
    <name type="common">ballan wrasse</name>
    <dbReference type="NCBI Taxonomy" id="56723"/>
    <lineage>
        <taxon>Eukaryota</taxon>
        <taxon>Metazoa</taxon>
        <taxon>Chordata</taxon>
        <taxon>Craniata</taxon>
        <taxon>Vertebrata</taxon>
        <taxon>Euteleostomi</taxon>
        <taxon>Actinopterygii</taxon>
        <taxon>Neopterygii</taxon>
        <taxon>Teleostei</taxon>
        <taxon>Neoteleostei</taxon>
        <taxon>Acanthomorphata</taxon>
        <taxon>Eupercaria</taxon>
        <taxon>Labriformes</taxon>
        <taxon>Labridae</taxon>
        <taxon>Labrus</taxon>
    </lineage>
</organism>
<evidence type="ECO:0000313" key="7">
    <source>
        <dbReference type="Proteomes" id="UP000261660"/>
    </source>
</evidence>
<dbReference type="GO" id="GO:0006897">
    <property type="term" value="P:endocytosis"/>
    <property type="evidence" value="ECO:0007669"/>
    <property type="project" value="TreeGrafter"/>
</dbReference>
<proteinExistence type="predicted"/>
<protein>
    <submittedName>
        <fullName evidence="6">Epidermal growth factor receptor substrate 15-like 1</fullName>
    </submittedName>
</protein>
<dbReference type="GO" id="GO:0030132">
    <property type="term" value="C:clathrin coat of coated pit"/>
    <property type="evidence" value="ECO:0007669"/>
    <property type="project" value="TreeGrafter"/>
</dbReference>
<dbReference type="GeneTree" id="ENSGT00940000155438"/>
<keyword evidence="2" id="KW-0106">Calcium</keyword>
<dbReference type="Gene3D" id="1.10.238.10">
    <property type="entry name" value="EF-hand"/>
    <property type="match status" value="3"/>
</dbReference>
<feature type="region of interest" description="Disordered" evidence="3">
    <location>
        <begin position="350"/>
        <end position="380"/>
    </location>
</feature>
<sequence length="761" mass="83949">MKVNNFLTVYYVCDTVVLTFLPSYDSYYRKLDPGNTGKISAGDAAQFLKKSGLSDSTLGKIWDLADSERRGYLDKRGFFIALRLVASAQGGNDISLHNLNQNLAVPKFVSDGMTFLTIPEEKGKFEGIFESLSPVNGLLPGDKVRPILLNSKLPLDVLGKIWDLSDFDKDGLLDKEEFTVAMHLVYRAMEKEPIPTSLPTNLIPPSKRKKTAGALPGAVAVLPALSGLMAGPAPLKDSLRSTPPLGSSALHSNNTVNLSPKHSFKSSTPPVVNWVVPLADRERYDEIFKKTDSDNDGLVTGTEVIEIFMLSTLSQTMLAQIWGLADTKQTGKLNREQFSLAMYLIQQKATKGVDPPSSLTPDMIPPSERPDSNSSTGSAELTGFKELDDLSQEIAQLQREKFILEQEIREKEDTMRQQNSEVQDMQNGLDRESSSLQDLESQKQDAQERLEEMDQQRSKLEGMLNDVKQKCQEESQLISSLHSQIHSQETDLRSQEDELSRTKMDLSRLQEEEAQLEQSLLTGRVQLDSIIKSLKTTQEEINQARSKLSLIQDSQKEMTKTIEQYNGALSDINGGNVSNLPDLSEGFAERQNGGFRSVDDSFKSKLAMFNNSSSAKQPPVDPFQTEDPFKADPFKGQKAVFLFSTSFLSIIIYPFGDPFKESDPFKGTSSDDFFKSTDKSNVFGSSEAFGRKPTPPAKPSAFSSSDAFTSNSPKPKDSDVFGTTDPFGSNSFGSKGGGFADFSQMSKVRSGESWSSESVPP</sequence>
<reference evidence="6" key="1">
    <citation type="submission" date="2025-08" db="UniProtKB">
        <authorList>
            <consortium name="Ensembl"/>
        </authorList>
    </citation>
    <scope>IDENTIFICATION</scope>
</reference>
<feature type="domain" description="EH" evidence="4">
    <location>
        <begin position="121"/>
        <end position="209"/>
    </location>
</feature>
<dbReference type="Proteomes" id="UP000261660">
    <property type="component" value="Unplaced"/>
</dbReference>
<keyword evidence="7" id="KW-1185">Reference proteome</keyword>
<dbReference type="SUPFAM" id="SSF90257">
    <property type="entry name" value="Myosin rod fragments"/>
    <property type="match status" value="1"/>
</dbReference>
<dbReference type="InterPro" id="IPR000261">
    <property type="entry name" value="EH_dom"/>
</dbReference>
<evidence type="ECO:0000259" key="5">
    <source>
        <dbReference type="PROSITE" id="PS50222"/>
    </source>
</evidence>
<evidence type="ECO:0000256" key="1">
    <source>
        <dbReference type="ARBA" id="ARBA00022723"/>
    </source>
</evidence>
<dbReference type="PROSITE" id="PS50222">
    <property type="entry name" value="EF_HAND_2"/>
    <property type="match status" value="2"/>
</dbReference>
<dbReference type="AlphaFoldDB" id="A0A3Q3FRB9"/>
<feature type="compositionally biased region" description="Polar residues" evidence="3">
    <location>
        <begin position="416"/>
        <end position="426"/>
    </location>
</feature>
<dbReference type="SUPFAM" id="SSF47473">
    <property type="entry name" value="EF-hand"/>
    <property type="match status" value="3"/>
</dbReference>
<dbReference type="GO" id="GO:0045296">
    <property type="term" value="F:cadherin binding"/>
    <property type="evidence" value="ECO:0007669"/>
    <property type="project" value="TreeGrafter"/>
</dbReference>
<dbReference type="InterPro" id="IPR011992">
    <property type="entry name" value="EF-hand-dom_pair"/>
</dbReference>
<dbReference type="PANTHER" id="PTHR11216:SF69">
    <property type="entry name" value="EPIDERMAL GROWTH FACTOR RECEPTOR SUBSTRATE 15-LIKE 1"/>
    <property type="match status" value="1"/>
</dbReference>
<feature type="domain" description="EF-hand" evidence="5">
    <location>
        <begin position="279"/>
        <end position="314"/>
    </location>
</feature>
<dbReference type="InterPro" id="IPR002048">
    <property type="entry name" value="EF_hand_dom"/>
</dbReference>
<evidence type="ECO:0000256" key="3">
    <source>
        <dbReference type="SAM" id="MobiDB-lite"/>
    </source>
</evidence>
<feature type="region of interest" description="Disordered" evidence="3">
    <location>
        <begin position="684"/>
        <end position="738"/>
    </location>
</feature>
<dbReference type="Gene3D" id="1.10.287.1490">
    <property type="match status" value="1"/>
</dbReference>
<dbReference type="GO" id="GO:0005509">
    <property type="term" value="F:calcium ion binding"/>
    <property type="evidence" value="ECO:0007669"/>
    <property type="project" value="InterPro"/>
</dbReference>
<dbReference type="InterPro" id="IPR018247">
    <property type="entry name" value="EF_Hand_1_Ca_BS"/>
</dbReference>
<dbReference type="SMART" id="SM00027">
    <property type="entry name" value="EH"/>
    <property type="match status" value="3"/>
</dbReference>
<gene>
    <name evidence="6" type="primary">EPS15L1</name>
</gene>
<dbReference type="PROSITE" id="PS00018">
    <property type="entry name" value="EF_HAND_1"/>
    <property type="match status" value="2"/>
</dbReference>
<evidence type="ECO:0000313" key="6">
    <source>
        <dbReference type="Ensembl" id="ENSLBEP00000022372.1"/>
    </source>
</evidence>
<feature type="region of interest" description="Disordered" evidence="3">
    <location>
        <begin position="409"/>
        <end position="453"/>
    </location>
</feature>
<feature type="domain" description="EF-hand" evidence="5">
    <location>
        <begin position="153"/>
        <end position="188"/>
    </location>
</feature>
<dbReference type="Ensembl" id="ENSLBET00000023551.1">
    <property type="protein sequence ID" value="ENSLBEP00000022372.1"/>
    <property type="gene ID" value="ENSLBEG00000016982.1"/>
</dbReference>